<evidence type="ECO:0000313" key="3">
    <source>
        <dbReference type="Proteomes" id="UP000663880"/>
    </source>
</evidence>
<keyword evidence="3" id="KW-1185">Reference proteome</keyword>
<gene>
    <name evidence="2" type="ORF">PMACD_LOCUS7417</name>
</gene>
<dbReference type="OrthoDB" id="8117927at2759"/>
<feature type="transmembrane region" description="Helical" evidence="1">
    <location>
        <begin position="21"/>
        <end position="38"/>
    </location>
</feature>
<keyword evidence="1" id="KW-1133">Transmembrane helix</keyword>
<dbReference type="AlphaFoldDB" id="A0A821SI47"/>
<proteinExistence type="predicted"/>
<evidence type="ECO:0000313" key="2">
    <source>
        <dbReference type="EMBL" id="CAF4855123.1"/>
    </source>
</evidence>
<dbReference type="Proteomes" id="UP000663880">
    <property type="component" value="Unassembled WGS sequence"/>
</dbReference>
<comment type="caution">
    <text evidence="2">The sequence shown here is derived from an EMBL/GenBank/DDBJ whole genome shotgun (WGS) entry which is preliminary data.</text>
</comment>
<reference evidence="2" key="1">
    <citation type="submission" date="2021-02" db="EMBL/GenBank/DDBJ databases">
        <authorList>
            <person name="Steward A R."/>
        </authorList>
    </citation>
    <scope>NUCLEOTIDE SEQUENCE</scope>
</reference>
<sequence length="238" mass="27514">MSKSKVNSRDERTLKGKDSGCVFEELTLSILLFVWQMLPAVFAHQFISHVHVTTPAHSYSHGVGDPVSIQRRHVTPMRNLRIPQETQAQLGYSRQRPSIPFHVEETPRKLPWQQDMRNAEKIPLLPPSPYKVDSADPESLWPEGLFLPPPPLQLDIQRRSSQIKNSRPTSDDDFLDPYLLQGSEAIFAIEKTKHHGELYFHDVPHIQSLLTNQQHRVKNNLKPHRLGSIRHTWPFNRI</sequence>
<dbReference type="EMBL" id="CAJOBZ010000017">
    <property type="protein sequence ID" value="CAF4855123.1"/>
    <property type="molecule type" value="Genomic_DNA"/>
</dbReference>
<accession>A0A821SI47</accession>
<evidence type="ECO:0000256" key="1">
    <source>
        <dbReference type="SAM" id="Phobius"/>
    </source>
</evidence>
<organism evidence="2 3">
    <name type="scientific">Pieris macdunnoughi</name>
    <dbReference type="NCBI Taxonomy" id="345717"/>
    <lineage>
        <taxon>Eukaryota</taxon>
        <taxon>Metazoa</taxon>
        <taxon>Ecdysozoa</taxon>
        <taxon>Arthropoda</taxon>
        <taxon>Hexapoda</taxon>
        <taxon>Insecta</taxon>
        <taxon>Pterygota</taxon>
        <taxon>Neoptera</taxon>
        <taxon>Endopterygota</taxon>
        <taxon>Lepidoptera</taxon>
        <taxon>Glossata</taxon>
        <taxon>Ditrysia</taxon>
        <taxon>Papilionoidea</taxon>
        <taxon>Pieridae</taxon>
        <taxon>Pierinae</taxon>
        <taxon>Pieris</taxon>
    </lineage>
</organism>
<keyword evidence="1" id="KW-0472">Membrane</keyword>
<keyword evidence="1" id="KW-0812">Transmembrane</keyword>
<name>A0A821SI47_9NEOP</name>
<protein>
    <submittedName>
        <fullName evidence="2">Uncharacterized protein</fullName>
    </submittedName>
</protein>